<proteinExistence type="evidence at transcript level"/>
<dbReference type="AlphaFoldDB" id="I2G7D5"/>
<evidence type="ECO:0000313" key="3">
    <source>
        <dbReference type="EMBL" id="CCF70937.1"/>
    </source>
</evidence>
<organism evidence="3">
    <name type="scientific">Colletotrichum higginsianum</name>
    <dbReference type="NCBI Taxonomy" id="80884"/>
    <lineage>
        <taxon>Eukaryota</taxon>
        <taxon>Fungi</taxon>
        <taxon>Dikarya</taxon>
        <taxon>Ascomycota</taxon>
        <taxon>Pezizomycotina</taxon>
        <taxon>Sordariomycetes</taxon>
        <taxon>Hypocreomycetidae</taxon>
        <taxon>Glomerellales</taxon>
        <taxon>Glomerellaceae</taxon>
        <taxon>Colletotrichum</taxon>
        <taxon>Colletotrichum destructivum species complex</taxon>
    </lineage>
</organism>
<evidence type="ECO:0000256" key="1">
    <source>
        <dbReference type="SAM" id="MobiDB-lite"/>
    </source>
</evidence>
<gene>
    <name evidence="3" type="primary">EC55</name>
</gene>
<evidence type="ECO:0000256" key="2">
    <source>
        <dbReference type="SAM" id="SignalP"/>
    </source>
</evidence>
<dbReference type="EMBL" id="HE651218">
    <property type="protein sequence ID" value="CCF70937.1"/>
    <property type="molecule type" value="mRNA"/>
</dbReference>
<keyword evidence="2" id="KW-0732">Signal</keyword>
<feature type="signal peptide" evidence="2">
    <location>
        <begin position="1"/>
        <end position="19"/>
    </location>
</feature>
<feature type="region of interest" description="Disordered" evidence="1">
    <location>
        <begin position="21"/>
        <end position="75"/>
    </location>
</feature>
<name>I2G7D5_9PEZI</name>
<reference evidence="3" key="2">
    <citation type="submission" date="2012-01" db="EMBL/GenBank/DDBJ databases">
        <authorList>
            <person name="Kleemann D."/>
        </authorList>
    </citation>
    <scope>NUCLEOTIDE SEQUENCE</scope>
    <source>
        <strain evidence="3">IMI349063A</strain>
        <tissue evidence="3">Infected leaf material</tissue>
    </source>
</reference>
<protein>
    <submittedName>
        <fullName evidence="3">EC55 protein</fullName>
    </submittedName>
</protein>
<reference evidence="3" key="1">
    <citation type="journal article" date="2012" name="PLoS Pathog.">
        <title>Sequential delivery of host-induced virulence effectors by appressoria and intracellular hyphae of the phytopathogen Colletotrichum higginsianum.</title>
        <authorList>
            <person name="Kleemann J."/>
            <person name="Rincon-Rivera L.J."/>
            <person name="Takahara H."/>
            <person name="Neumann U."/>
            <person name="van Themaat E.V.L."/>
            <person name="van der Does H.C."/>
            <person name="Hacquard S."/>
            <person name="Stueber K."/>
            <person name="Will I."/>
            <person name="Schmalenbach W."/>
            <person name="Schmelzer E."/>
            <person name="O'Connell R."/>
        </authorList>
    </citation>
    <scope>NUCLEOTIDE SEQUENCE</scope>
    <source>
        <strain evidence="3">IMI349063A</strain>
        <tissue evidence="3">Infected leaf material</tissue>
    </source>
</reference>
<feature type="compositionally biased region" description="Basic and acidic residues" evidence="1">
    <location>
        <begin position="26"/>
        <end position="39"/>
    </location>
</feature>
<accession>I2G7D5</accession>
<sequence length="75" mass="8372">MRFIYALQFLATRRALVSASTWATRKKPEAHRGNGRDPSIDNDILPSIGVSATHYPKHKPKGRLSADAATRRQIT</sequence>
<feature type="chain" id="PRO_5003658215" evidence="2">
    <location>
        <begin position="20"/>
        <end position="75"/>
    </location>
</feature>